<protein>
    <submittedName>
        <fullName evidence="6">Transcriptional regulator, IclR family</fullName>
    </submittedName>
</protein>
<dbReference type="GO" id="GO:0003677">
    <property type="term" value="F:DNA binding"/>
    <property type="evidence" value="ECO:0007669"/>
    <property type="project" value="UniProtKB-KW"/>
</dbReference>
<dbReference type="SUPFAM" id="SSF46785">
    <property type="entry name" value="Winged helix' DNA-binding domain"/>
    <property type="match status" value="1"/>
</dbReference>
<evidence type="ECO:0000313" key="6">
    <source>
        <dbReference type="EMBL" id="SBW05843.1"/>
    </source>
</evidence>
<dbReference type="InterPro" id="IPR050707">
    <property type="entry name" value="HTH_MetabolicPath_Reg"/>
</dbReference>
<evidence type="ECO:0000259" key="5">
    <source>
        <dbReference type="PROSITE" id="PS51078"/>
    </source>
</evidence>
<evidence type="ECO:0000256" key="1">
    <source>
        <dbReference type="ARBA" id="ARBA00023015"/>
    </source>
</evidence>
<feature type="domain" description="HTH iclR-type" evidence="4">
    <location>
        <begin position="8"/>
        <end position="70"/>
    </location>
</feature>
<evidence type="ECO:0000259" key="4">
    <source>
        <dbReference type="PROSITE" id="PS51077"/>
    </source>
</evidence>
<name>A0A212K2E3_9DELT</name>
<keyword evidence="3" id="KW-0804">Transcription</keyword>
<dbReference type="GO" id="GO:0003700">
    <property type="term" value="F:DNA-binding transcription factor activity"/>
    <property type="evidence" value="ECO:0007669"/>
    <property type="project" value="TreeGrafter"/>
</dbReference>
<dbReference type="PANTHER" id="PTHR30136">
    <property type="entry name" value="HELIX-TURN-HELIX TRANSCRIPTIONAL REGULATOR, ICLR FAMILY"/>
    <property type="match status" value="1"/>
</dbReference>
<dbReference type="Pfam" id="PF01614">
    <property type="entry name" value="IclR_C"/>
    <property type="match status" value="1"/>
</dbReference>
<dbReference type="Gene3D" id="1.10.10.10">
    <property type="entry name" value="Winged helix-like DNA-binding domain superfamily/Winged helix DNA-binding domain"/>
    <property type="match status" value="1"/>
</dbReference>
<accession>A0A212K2E3</accession>
<feature type="domain" description="IclR-ED" evidence="5">
    <location>
        <begin position="71"/>
        <end position="253"/>
    </location>
</feature>
<evidence type="ECO:0000256" key="3">
    <source>
        <dbReference type="ARBA" id="ARBA00023163"/>
    </source>
</evidence>
<sequence>MSVPPYFNLSLAKGLAILELIAARNGALTLTDIARTLNLDKATAKRFLSTLIDLGYITSIPVGKTFAVSLKTVQLGYSALSGLAWREIARAYLEELHNEIQETVSASTLDGDSILYVIRLPKPGVYIHGAIGMRRPAYISSMGKMLLALEPNDVMTRIVGNMDMVPLTPYTLRSHEALLLELEQTKLQGYAVSDQEFSEFTRSIAVPIIFRNRPVAAFNVAVLVENYTLEQLVETVLPRMRHYARQISNALDQTECELPPS</sequence>
<dbReference type="InterPro" id="IPR029016">
    <property type="entry name" value="GAF-like_dom_sf"/>
</dbReference>
<organism evidence="6">
    <name type="scientific">uncultured delta proteobacterium</name>
    <dbReference type="NCBI Taxonomy" id="34034"/>
    <lineage>
        <taxon>Bacteria</taxon>
        <taxon>Deltaproteobacteria</taxon>
        <taxon>environmental samples</taxon>
    </lineage>
</organism>
<proteinExistence type="predicted"/>
<dbReference type="EMBL" id="FLUQ01000002">
    <property type="protein sequence ID" value="SBW05843.1"/>
    <property type="molecule type" value="Genomic_DNA"/>
</dbReference>
<dbReference type="SUPFAM" id="SSF55781">
    <property type="entry name" value="GAF domain-like"/>
    <property type="match status" value="1"/>
</dbReference>
<dbReference type="Gene3D" id="3.30.450.40">
    <property type="match status" value="1"/>
</dbReference>
<dbReference type="GO" id="GO:0045892">
    <property type="term" value="P:negative regulation of DNA-templated transcription"/>
    <property type="evidence" value="ECO:0007669"/>
    <property type="project" value="TreeGrafter"/>
</dbReference>
<dbReference type="SMART" id="SM00346">
    <property type="entry name" value="HTH_ICLR"/>
    <property type="match status" value="1"/>
</dbReference>
<evidence type="ECO:0000256" key="2">
    <source>
        <dbReference type="ARBA" id="ARBA00023125"/>
    </source>
</evidence>
<dbReference type="AlphaFoldDB" id="A0A212K2E3"/>
<keyword evidence="1" id="KW-0805">Transcription regulation</keyword>
<dbReference type="PANTHER" id="PTHR30136:SF34">
    <property type="entry name" value="TRANSCRIPTIONAL REGULATOR"/>
    <property type="match status" value="1"/>
</dbReference>
<dbReference type="PROSITE" id="PS51078">
    <property type="entry name" value="ICLR_ED"/>
    <property type="match status" value="1"/>
</dbReference>
<dbReference type="InterPro" id="IPR014757">
    <property type="entry name" value="Tscrpt_reg_IclR_C"/>
</dbReference>
<dbReference type="InterPro" id="IPR036390">
    <property type="entry name" value="WH_DNA-bd_sf"/>
</dbReference>
<dbReference type="PROSITE" id="PS51077">
    <property type="entry name" value="HTH_ICLR"/>
    <property type="match status" value="1"/>
</dbReference>
<keyword evidence="2" id="KW-0238">DNA-binding</keyword>
<gene>
    <name evidence="6" type="ORF">KL86DPRO_20559</name>
</gene>
<dbReference type="Pfam" id="PF09339">
    <property type="entry name" value="HTH_IclR"/>
    <property type="match status" value="1"/>
</dbReference>
<dbReference type="InterPro" id="IPR005471">
    <property type="entry name" value="Tscrpt_reg_IclR_N"/>
</dbReference>
<reference evidence="6" key="1">
    <citation type="submission" date="2016-04" db="EMBL/GenBank/DDBJ databases">
        <authorList>
            <person name="Evans L.H."/>
            <person name="Alamgir A."/>
            <person name="Owens N."/>
            <person name="Weber N.D."/>
            <person name="Virtaneva K."/>
            <person name="Barbian K."/>
            <person name="Babar A."/>
            <person name="Rosenke K."/>
        </authorList>
    </citation>
    <scope>NUCLEOTIDE SEQUENCE</scope>
    <source>
        <strain evidence="6">86</strain>
    </source>
</reference>
<dbReference type="InterPro" id="IPR036388">
    <property type="entry name" value="WH-like_DNA-bd_sf"/>
</dbReference>